<keyword evidence="1" id="KW-0472">Membrane</keyword>
<evidence type="ECO:0000256" key="1">
    <source>
        <dbReference type="SAM" id="Phobius"/>
    </source>
</evidence>
<keyword evidence="1" id="KW-0812">Transmembrane</keyword>
<dbReference type="OrthoDB" id="9157491at2"/>
<organism evidence="2 3">
    <name type="scientific">Allopseudospirillum japonicum</name>
    <dbReference type="NCBI Taxonomy" id="64971"/>
    <lineage>
        <taxon>Bacteria</taxon>
        <taxon>Pseudomonadati</taxon>
        <taxon>Pseudomonadota</taxon>
        <taxon>Gammaproteobacteria</taxon>
        <taxon>Oceanospirillales</taxon>
        <taxon>Oceanospirillaceae</taxon>
        <taxon>Allopseudospirillum</taxon>
    </lineage>
</organism>
<dbReference type="EMBL" id="FNYH01000004">
    <property type="protein sequence ID" value="SEI56581.1"/>
    <property type="molecule type" value="Genomic_DNA"/>
</dbReference>
<name>A0A1H6RLA7_9GAMM</name>
<protein>
    <submittedName>
        <fullName evidence="2">Uncharacterized protein</fullName>
    </submittedName>
</protein>
<evidence type="ECO:0000313" key="2">
    <source>
        <dbReference type="EMBL" id="SEI56581.1"/>
    </source>
</evidence>
<feature type="transmembrane region" description="Helical" evidence="1">
    <location>
        <begin position="32"/>
        <end position="53"/>
    </location>
</feature>
<gene>
    <name evidence="2" type="ORF">SAMN05421831_104124</name>
</gene>
<proteinExistence type="predicted"/>
<evidence type="ECO:0000313" key="3">
    <source>
        <dbReference type="Proteomes" id="UP000242999"/>
    </source>
</evidence>
<reference evidence="3" key="1">
    <citation type="submission" date="2016-10" db="EMBL/GenBank/DDBJ databases">
        <authorList>
            <person name="Varghese N."/>
            <person name="Submissions S."/>
        </authorList>
    </citation>
    <scope>NUCLEOTIDE SEQUENCE [LARGE SCALE GENOMIC DNA]</scope>
    <source>
        <strain evidence="3">DSM 7165</strain>
    </source>
</reference>
<dbReference type="STRING" id="64971.SAMN05421831_104124"/>
<dbReference type="Proteomes" id="UP000242999">
    <property type="component" value="Unassembled WGS sequence"/>
</dbReference>
<sequence length="70" mass="7729">MRIAAWISIAGILLVTCILLAQLWGLSLDPELVFKLVVTCGLLICASGLIALIQRETKKHESAKDQDYFN</sequence>
<keyword evidence="3" id="KW-1185">Reference proteome</keyword>
<keyword evidence="1" id="KW-1133">Transmembrane helix</keyword>
<dbReference type="RefSeq" id="WP_093308997.1">
    <property type="nucleotide sequence ID" value="NZ_FNYH01000004.1"/>
</dbReference>
<feature type="transmembrane region" description="Helical" evidence="1">
    <location>
        <begin position="7"/>
        <end position="26"/>
    </location>
</feature>
<accession>A0A1H6RLA7</accession>
<dbReference type="AlphaFoldDB" id="A0A1H6RLA7"/>